<dbReference type="Pfam" id="PF03693">
    <property type="entry name" value="ParD_antitoxin"/>
    <property type="match status" value="1"/>
</dbReference>
<dbReference type="InterPro" id="IPR010985">
    <property type="entry name" value="Ribbon_hlx_hlx"/>
</dbReference>
<evidence type="ECO:0000313" key="6">
    <source>
        <dbReference type="Proteomes" id="UP000006296"/>
    </source>
</evidence>
<proteinExistence type="inferred from homology"/>
<dbReference type="AlphaFoldDB" id="A0AB33A263"/>
<dbReference type="Gene3D" id="6.10.10.120">
    <property type="entry name" value="Antitoxin ParD1-like"/>
    <property type="match status" value="1"/>
</dbReference>
<name>A0AB33A263_ALTME</name>
<dbReference type="InterPro" id="IPR038296">
    <property type="entry name" value="ParD_sf"/>
</dbReference>
<evidence type="ECO:0000256" key="4">
    <source>
        <dbReference type="ARBA" id="ARBA00037106"/>
    </source>
</evidence>
<comment type="function">
    <text evidence="4">Antitoxin component of a type II toxin-antitoxin (TA) system. Neutralizes the effect of toxin ParE.</text>
</comment>
<dbReference type="PANTHER" id="PTHR36582:SF2">
    <property type="entry name" value="ANTITOXIN PARD"/>
    <property type="match status" value="1"/>
</dbReference>
<dbReference type="Proteomes" id="UP000006296">
    <property type="component" value="Chromosome"/>
</dbReference>
<protein>
    <recommendedName>
        <fullName evidence="2">Antitoxin ParD</fullName>
    </recommendedName>
</protein>
<comment type="similarity">
    <text evidence="1">Belongs to the ParD antitoxin family.</text>
</comment>
<evidence type="ECO:0000313" key="5">
    <source>
        <dbReference type="EMBL" id="AFT75980.1"/>
    </source>
</evidence>
<organism evidence="5 6">
    <name type="scientific">Alteromonas macleodii (strain English Channel 673)</name>
    <dbReference type="NCBI Taxonomy" id="1004788"/>
    <lineage>
        <taxon>Bacteria</taxon>
        <taxon>Pseudomonadati</taxon>
        <taxon>Pseudomonadota</taxon>
        <taxon>Gammaproteobacteria</taxon>
        <taxon>Alteromonadales</taxon>
        <taxon>Alteromonadaceae</taxon>
        <taxon>Alteromonas/Salinimonas group</taxon>
        <taxon>Alteromonas</taxon>
    </lineage>
</organism>
<sequence>MSEFIEAMVSSGNYNNQSEVIRAALRLLQEQDASSKLNALRLLIEEGEQSEDDINFSMDSLKKRLDSR</sequence>
<dbReference type="NCBIfam" id="TIGR02606">
    <property type="entry name" value="antidote_CC2985"/>
    <property type="match status" value="1"/>
</dbReference>
<accession>A0AB33A263</accession>
<dbReference type="KEGG" id="amg:AMEC673_16490"/>
<dbReference type="PANTHER" id="PTHR36582">
    <property type="entry name" value="ANTITOXIN PARD"/>
    <property type="match status" value="1"/>
</dbReference>
<dbReference type="GO" id="GO:0006355">
    <property type="term" value="P:regulation of DNA-templated transcription"/>
    <property type="evidence" value="ECO:0007669"/>
    <property type="project" value="InterPro"/>
</dbReference>
<evidence type="ECO:0000256" key="2">
    <source>
        <dbReference type="ARBA" id="ARBA00017940"/>
    </source>
</evidence>
<evidence type="ECO:0000256" key="1">
    <source>
        <dbReference type="ARBA" id="ARBA00008580"/>
    </source>
</evidence>
<reference evidence="6" key="1">
    <citation type="journal article" date="2012" name="Sci. Rep.">
        <title>Genomes of surface isolates of Alteromonas macleodii: the life of a widespread marine opportunistic copiotroph.</title>
        <authorList>
            <person name="Lopez-Perez M."/>
            <person name="Gonzaga A."/>
            <person name="Martin-Cuadrado A.B."/>
            <person name="Onyshchenko O."/>
            <person name="Ghavidel A."/>
            <person name="Ghai R."/>
            <person name="Rodriguez-Valera F."/>
        </authorList>
    </citation>
    <scope>NUCLEOTIDE SEQUENCE [LARGE SCALE GENOMIC DNA]</scope>
    <source>
        <strain evidence="6">English Channel 673</strain>
    </source>
</reference>
<gene>
    <name evidence="5" type="ordered locus">AMEC673_16490</name>
</gene>
<keyword evidence="3" id="KW-1277">Toxin-antitoxin system</keyword>
<dbReference type="EMBL" id="CP003844">
    <property type="protein sequence ID" value="AFT75980.1"/>
    <property type="molecule type" value="Genomic_DNA"/>
</dbReference>
<dbReference type="InterPro" id="IPR022789">
    <property type="entry name" value="ParD"/>
</dbReference>
<dbReference type="SUPFAM" id="SSF47598">
    <property type="entry name" value="Ribbon-helix-helix"/>
    <property type="match status" value="1"/>
</dbReference>
<evidence type="ECO:0000256" key="3">
    <source>
        <dbReference type="ARBA" id="ARBA00022649"/>
    </source>
</evidence>